<feature type="domain" description="PFL" evidence="1">
    <location>
        <begin position="26"/>
        <end position="560"/>
    </location>
</feature>
<dbReference type="PANTHER" id="PTHR43641">
    <property type="entry name" value="FORMATE ACETYLTRANSFERASE 3-RELATED"/>
    <property type="match status" value="1"/>
</dbReference>
<dbReference type="EMBL" id="DYZA01000192">
    <property type="protein sequence ID" value="HJD97881.1"/>
    <property type="molecule type" value="Genomic_DNA"/>
</dbReference>
<dbReference type="Gene3D" id="3.20.70.20">
    <property type="match status" value="1"/>
</dbReference>
<dbReference type="Proteomes" id="UP000698963">
    <property type="component" value="Unassembled WGS sequence"/>
</dbReference>
<name>A0A921DS90_9BACT</name>
<dbReference type="GO" id="GO:0005829">
    <property type="term" value="C:cytosol"/>
    <property type="evidence" value="ECO:0007669"/>
    <property type="project" value="TreeGrafter"/>
</dbReference>
<protein>
    <submittedName>
        <fullName evidence="2">Glycyl radical protein</fullName>
    </submittedName>
</protein>
<dbReference type="PROSITE" id="PS51554">
    <property type="entry name" value="PFL"/>
    <property type="match status" value="1"/>
</dbReference>
<comment type="caution">
    <text evidence="2">The sequence shown here is derived from an EMBL/GenBank/DDBJ whole genome shotgun (WGS) entry which is preliminary data.</text>
</comment>
<evidence type="ECO:0000313" key="3">
    <source>
        <dbReference type="Proteomes" id="UP000698963"/>
    </source>
</evidence>
<reference evidence="2" key="1">
    <citation type="journal article" date="2021" name="PeerJ">
        <title>Extensive microbial diversity within the chicken gut microbiome revealed by metagenomics and culture.</title>
        <authorList>
            <person name="Gilroy R."/>
            <person name="Ravi A."/>
            <person name="Getino M."/>
            <person name="Pursley I."/>
            <person name="Horton D.L."/>
            <person name="Alikhan N.F."/>
            <person name="Baker D."/>
            <person name="Gharbi K."/>
            <person name="Hall N."/>
            <person name="Watson M."/>
            <person name="Adriaenssens E.M."/>
            <person name="Foster-Nyarko E."/>
            <person name="Jarju S."/>
            <person name="Secka A."/>
            <person name="Antonio M."/>
            <person name="Oren A."/>
            <person name="Chaudhuri R.R."/>
            <person name="La Ragione R."/>
            <person name="Hildebrand F."/>
            <person name="Pallen M.J."/>
        </authorList>
    </citation>
    <scope>NUCLEOTIDE SEQUENCE</scope>
    <source>
        <strain evidence="2">ChiGjej2B2-19336</strain>
    </source>
</reference>
<dbReference type="Pfam" id="PF02901">
    <property type="entry name" value="PFL-like"/>
    <property type="match status" value="1"/>
</dbReference>
<accession>A0A921DS90</accession>
<dbReference type="PANTHER" id="PTHR43641:SF2">
    <property type="entry name" value="DEHYDRATASE YBIW-RELATED"/>
    <property type="match status" value="1"/>
</dbReference>
<dbReference type="AlphaFoldDB" id="A0A921DS90"/>
<dbReference type="RefSeq" id="WP_304122983.1">
    <property type="nucleotide sequence ID" value="NZ_DYZA01000192.1"/>
</dbReference>
<proteinExistence type="predicted"/>
<sequence length="560" mass="63459">MSVIEFTSSAPVEGQGYAINWDTAEQRVTELKDFLMTAPQVMDPERLRCLLDVYDEFAGEPTIYIRAKLFERVLLTKKIFLDGNPIVGTLTGIRCGVNPYPEWNVSWIKDEMQLAKMTSLGEMKIPQETEELLEKVYKKWKNRTCIALNNKMYKDKYGVNPAQYSKAGMYYDNVSVASGSGIADYPKALNKGLRWVVDDLKKRLLECPTTLANKERHDLYRAMIVAVEAVIAHSRRYAELAEKTAEAETDPKNKAELLEIAEICRRVPEFPARNFREAIQSFWFVHLAIEVEQMACATSPGRYGQYMYPFYKKDIEEGRLTKEQVITLLKFQWIKHMELGEYQGGSYAKTLSGHTGQTITIGGVDADGRDASTELEELLLETQIRMRGIQPTLTLLYHPKLKPSYMNKVVECIRGGSGQPQILNNTVVIERNLARFAQYKDGITLEDARNCGNYGCVSTGICGKGSFITQEDQPCLAKVVELLLNNGKDPSTKKVVGAETGDPREFKDFEELYDACKKQLKHLFTISRHHSDLSQMARLQVVPSVFRSVMYDGCIEKGMC</sequence>
<evidence type="ECO:0000313" key="2">
    <source>
        <dbReference type="EMBL" id="HJD97881.1"/>
    </source>
</evidence>
<dbReference type="GO" id="GO:0003824">
    <property type="term" value="F:catalytic activity"/>
    <property type="evidence" value="ECO:0007669"/>
    <property type="project" value="InterPro"/>
</dbReference>
<reference evidence="2" key="2">
    <citation type="submission" date="2021-09" db="EMBL/GenBank/DDBJ databases">
        <authorList>
            <person name="Gilroy R."/>
        </authorList>
    </citation>
    <scope>NUCLEOTIDE SEQUENCE</scope>
    <source>
        <strain evidence="2">ChiGjej2B2-19336</strain>
    </source>
</reference>
<gene>
    <name evidence="2" type="ORF">K8W16_09590</name>
</gene>
<dbReference type="InterPro" id="IPR051215">
    <property type="entry name" value="GRE"/>
</dbReference>
<dbReference type="SUPFAM" id="SSF51998">
    <property type="entry name" value="PFL-like glycyl radical enzymes"/>
    <property type="match status" value="1"/>
</dbReference>
<evidence type="ECO:0000259" key="1">
    <source>
        <dbReference type="PROSITE" id="PS51554"/>
    </source>
</evidence>
<dbReference type="InterPro" id="IPR004184">
    <property type="entry name" value="PFL_dom"/>
</dbReference>
<organism evidence="2 3">
    <name type="scientific">Mailhella massiliensis</name>
    <dbReference type="NCBI Taxonomy" id="1903261"/>
    <lineage>
        <taxon>Bacteria</taxon>
        <taxon>Pseudomonadati</taxon>
        <taxon>Thermodesulfobacteriota</taxon>
        <taxon>Desulfovibrionia</taxon>
        <taxon>Desulfovibrionales</taxon>
        <taxon>Desulfovibrionaceae</taxon>
        <taxon>Mailhella</taxon>
    </lineage>
</organism>
<feature type="non-terminal residue" evidence="2">
    <location>
        <position position="560"/>
    </location>
</feature>